<dbReference type="KEGG" id="ebla:JGUZn3_21070"/>
<reference evidence="2 3" key="1">
    <citation type="submission" date="2020-08" db="EMBL/GenBank/DDBJ databases">
        <title>Complete genome sequence of Entomobacter blattae G55GP.</title>
        <authorList>
            <person name="Poehlein A."/>
            <person name="Guzman J."/>
            <person name="Daniel R."/>
            <person name="Vilcinskas A."/>
        </authorList>
    </citation>
    <scope>NUCLEOTIDE SEQUENCE [LARGE SCALE GENOMIC DNA]</scope>
    <source>
        <strain evidence="2 3">G55GP</strain>
    </source>
</reference>
<dbReference type="Pfam" id="PF23961">
    <property type="entry name" value="Phage_tail_terminator_9"/>
    <property type="match status" value="1"/>
</dbReference>
<name>A0A7H1NU50_9PROT</name>
<accession>A0A7H1NU50</accession>
<dbReference type="EMBL" id="CP060244">
    <property type="protein sequence ID" value="QNT79310.1"/>
    <property type="molecule type" value="Genomic_DNA"/>
</dbReference>
<organism evidence="2 3">
    <name type="scientific">Entomobacter blattae</name>
    <dbReference type="NCBI Taxonomy" id="2762277"/>
    <lineage>
        <taxon>Bacteria</taxon>
        <taxon>Pseudomonadati</taxon>
        <taxon>Pseudomonadota</taxon>
        <taxon>Alphaproteobacteria</taxon>
        <taxon>Acetobacterales</taxon>
        <taxon>Acetobacteraceae</taxon>
        <taxon>Entomobacter</taxon>
    </lineage>
</organism>
<proteinExistence type="predicted"/>
<evidence type="ECO:0000313" key="3">
    <source>
        <dbReference type="Proteomes" id="UP000516349"/>
    </source>
</evidence>
<sequence>MEQNHCQTPGGCGCVRTSPEAEGAGTDTGPVDARISGVIVALRAYLIDLFPGLQVEYGQTNYNVTPGQPFALITPITQVRLSTNRSSYSATGKLSVQPIKLRYQIDFFRDGSQDRATILAQLFRDVDAATWFARYTAHTSPLYADEVHQTALINESDLYEERWTVDVLLQYNNVILQSQKSTDRDPSVIEVGV</sequence>
<dbReference type="Proteomes" id="UP000516349">
    <property type="component" value="Chromosome"/>
</dbReference>
<evidence type="ECO:0000259" key="1">
    <source>
        <dbReference type="Pfam" id="PF23961"/>
    </source>
</evidence>
<gene>
    <name evidence="2" type="ORF">JGUZn3_21070</name>
</gene>
<dbReference type="NCBIfam" id="NF047498">
    <property type="entry name" value="LIC_12616_fam"/>
    <property type="match status" value="1"/>
</dbReference>
<protein>
    <recommendedName>
        <fullName evidence="1">Phage neck terminator protein gp12-like domain-containing protein</fullName>
    </recommendedName>
</protein>
<evidence type="ECO:0000313" key="2">
    <source>
        <dbReference type="EMBL" id="QNT79310.1"/>
    </source>
</evidence>
<dbReference type="InterPro" id="IPR057087">
    <property type="entry name" value="Gp12-like"/>
</dbReference>
<dbReference type="RefSeq" id="WP_203413487.1">
    <property type="nucleotide sequence ID" value="NZ_CP060244.1"/>
</dbReference>
<keyword evidence="3" id="KW-1185">Reference proteome</keyword>
<dbReference type="AlphaFoldDB" id="A0A7H1NU50"/>
<feature type="domain" description="Phage neck terminator protein gp12-like" evidence="1">
    <location>
        <begin position="38"/>
        <end position="177"/>
    </location>
</feature>